<dbReference type="Proteomes" id="UP001220670">
    <property type="component" value="Unassembled WGS sequence"/>
</dbReference>
<dbReference type="RefSeq" id="WP_272209131.1">
    <property type="nucleotide sequence ID" value="NZ_JAQOMW010000021.1"/>
</dbReference>
<gene>
    <name evidence="2" type="ORF">PO250_06945</name>
</gene>
<proteinExistence type="predicted"/>
<reference evidence="2" key="1">
    <citation type="submission" date="2023-01" db="EMBL/GenBank/DDBJ databases">
        <title>Genome analysis of 13 Lactobacillus isolated from gut of wild boar.</title>
        <authorList>
            <person name="Papp P."/>
            <person name="Libisch B."/>
            <person name="Nagy T."/>
            <person name="Olasz F."/>
        </authorList>
    </citation>
    <scope>NUCLEOTIDE SEQUENCE</scope>
    <source>
        <strain evidence="2">F146</strain>
    </source>
</reference>
<keyword evidence="1" id="KW-0472">Membrane</keyword>
<protein>
    <submittedName>
        <fullName evidence="2">Uncharacterized protein</fullName>
    </submittedName>
</protein>
<evidence type="ECO:0000256" key="1">
    <source>
        <dbReference type="SAM" id="Phobius"/>
    </source>
</evidence>
<keyword evidence="1" id="KW-1133">Transmembrane helix</keyword>
<organism evidence="2 3">
    <name type="scientific">Limosilactobacillus mucosae</name>
    <name type="common">Lactobacillus mucosae</name>
    <dbReference type="NCBI Taxonomy" id="97478"/>
    <lineage>
        <taxon>Bacteria</taxon>
        <taxon>Bacillati</taxon>
        <taxon>Bacillota</taxon>
        <taxon>Bacilli</taxon>
        <taxon>Lactobacillales</taxon>
        <taxon>Lactobacillaceae</taxon>
        <taxon>Limosilactobacillus</taxon>
    </lineage>
</organism>
<comment type="caution">
    <text evidence="2">The sequence shown here is derived from an EMBL/GenBank/DDBJ whole genome shotgun (WGS) entry which is preliminary data.</text>
</comment>
<keyword evidence="1" id="KW-0812">Transmembrane</keyword>
<evidence type="ECO:0000313" key="2">
    <source>
        <dbReference type="EMBL" id="MDC2830031.1"/>
    </source>
</evidence>
<dbReference type="AlphaFoldDB" id="A0AAJ1HV83"/>
<dbReference type="EMBL" id="JAQONE010000023">
    <property type="protein sequence ID" value="MDC2830031.1"/>
    <property type="molecule type" value="Genomic_DNA"/>
</dbReference>
<sequence length="42" mass="5053">MDLFAPIVGGLILLAMVVDHMMLSRRIDRLEEEVKRWERFEH</sequence>
<evidence type="ECO:0000313" key="3">
    <source>
        <dbReference type="Proteomes" id="UP001220670"/>
    </source>
</evidence>
<name>A0AAJ1HV83_LIMMU</name>
<accession>A0AAJ1HV83</accession>
<feature type="transmembrane region" description="Helical" evidence="1">
    <location>
        <begin position="6"/>
        <end position="23"/>
    </location>
</feature>